<dbReference type="PANTHER" id="PTHR43844:SF2">
    <property type="entry name" value="SYNTHASE, VITAMIN-B12 INDEPENDENT, PUTATIVE (AFU_ORTHOLOGUE AFUA_3G12060)-RELATED"/>
    <property type="match status" value="1"/>
</dbReference>
<dbReference type="GO" id="GO:0008270">
    <property type="term" value="F:zinc ion binding"/>
    <property type="evidence" value="ECO:0007669"/>
    <property type="project" value="InterPro"/>
</dbReference>
<sequence length="444" mass="51022">MENTDIIIIPSELIGSVPRPDELIAALRSYRYGRMGRERLNDFYTRAVQTTIEELEATGSKIITDGEQTKPSFLIYPIFDLVDESYSFSSDCFSLKFADGHQRALPRLVKAPFRYAKYAHTYIDTAKKFTGLPIKQAVISPSALSMVYPVATIKGYSHDQFLTDLINESEKDIRLCLEKGAHCIQIDFTEARFSLKVDPTGQLLRDFVRLNNQVLERFMFSEQHRLGVHVCPGGDQDSYHSYDIDYLKVLPTLFELHVGNFYLQLASESNRQRVLSCIREYMQPWHRIFVGVINPVDPRVETAEEVCERVLEAAKYIPIEQLGTTDDCGFSPFDDDQSTPRQIAFDKIRARIREYMQPWHRIFVGVINPVDPRVETAEEVCERVLEAAKYIPIEQLGTTDDCGFSPFDDDQSTPRQIAFDKIRARLEGTRMAEEQLMARKRTKI</sequence>
<name>A0A813VI42_9BILA</name>
<proteinExistence type="predicted"/>
<protein>
    <recommendedName>
        <fullName evidence="1">Cobalamin-independent methionine synthase MetE C-terminal/archaeal domain-containing protein</fullName>
    </recommendedName>
</protein>
<dbReference type="AlphaFoldDB" id="A0A813VI42"/>
<gene>
    <name evidence="2" type="ORF">VCS650_LOCUS6275</name>
</gene>
<dbReference type="EMBL" id="CAJNON010000038">
    <property type="protein sequence ID" value="CAF0843678.1"/>
    <property type="molecule type" value="Genomic_DNA"/>
</dbReference>
<dbReference type="SUPFAM" id="SSF51726">
    <property type="entry name" value="UROD/MetE-like"/>
    <property type="match status" value="2"/>
</dbReference>
<evidence type="ECO:0000259" key="1">
    <source>
        <dbReference type="Pfam" id="PF01717"/>
    </source>
</evidence>
<feature type="domain" description="Cobalamin-independent methionine synthase MetE C-terminal/archaeal" evidence="1">
    <location>
        <begin position="13"/>
        <end position="331"/>
    </location>
</feature>
<dbReference type="Pfam" id="PF01717">
    <property type="entry name" value="Meth_synt_2"/>
    <property type="match status" value="1"/>
</dbReference>
<dbReference type="Gene3D" id="3.20.20.210">
    <property type="match status" value="2"/>
</dbReference>
<dbReference type="Proteomes" id="UP000663891">
    <property type="component" value="Unassembled WGS sequence"/>
</dbReference>
<dbReference type="PANTHER" id="PTHR43844">
    <property type="entry name" value="METHIONINE SYNTHASE"/>
    <property type="match status" value="1"/>
</dbReference>
<comment type="caution">
    <text evidence="2">The sequence shown here is derived from an EMBL/GenBank/DDBJ whole genome shotgun (WGS) entry which is preliminary data.</text>
</comment>
<dbReference type="OrthoDB" id="1053771at2759"/>
<dbReference type="GO" id="GO:0009086">
    <property type="term" value="P:methionine biosynthetic process"/>
    <property type="evidence" value="ECO:0007669"/>
    <property type="project" value="InterPro"/>
</dbReference>
<accession>A0A813VI42</accession>
<dbReference type="InterPro" id="IPR002629">
    <property type="entry name" value="Met_Synth_C/arc"/>
</dbReference>
<organism evidence="2 3">
    <name type="scientific">Adineta steineri</name>
    <dbReference type="NCBI Taxonomy" id="433720"/>
    <lineage>
        <taxon>Eukaryota</taxon>
        <taxon>Metazoa</taxon>
        <taxon>Spiralia</taxon>
        <taxon>Gnathifera</taxon>
        <taxon>Rotifera</taxon>
        <taxon>Eurotatoria</taxon>
        <taxon>Bdelloidea</taxon>
        <taxon>Adinetida</taxon>
        <taxon>Adinetidae</taxon>
        <taxon>Adineta</taxon>
    </lineage>
</organism>
<reference evidence="2" key="1">
    <citation type="submission" date="2021-02" db="EMBL/GenBank/DDBJ databases">
        <authorList>
            <person name="Nowell W R."/>
        </authorList>
    </citation>
    <scope>NUCLEOTIDE SEQUENCE</scope>
</reference>
<dbReference type="GO" id="GO:0003871">
    <property type="term" value="F:5-methyltetrahydropteroyltriglutamate-homocysteine S-methyltransferase activity"/>
    <property type="evidence" value="ECO:0007669"/>
    <property type="project" value="InterPro"/>
</dbReference>
<dbReference type="InterPro" id="IPR038071">
    <property type="entry name" value="UROD/MetE-like_sf"/>
</dbReference>
<evidence type="ECO:0000313" key="3">
    <source>
        <dbReference type="Proteomes" id="UP000663891"/>
    </source>
</evidence>
<evidence type="ECO:0000313" key="2">
    <source>
        <dbReference type="EMBL" id="CAF0843678.1"/>
    </source>
</evidence>